<feature type="chain" id="PRO_5027079621" description="Sialate O-acetylesterase domain-containing protein" evidence="2">
    <location>
        <begin position="21"/>
        <end position="508"/>
    </location>
</feature>
<evidence type="ECO:0000256" key="2">
    <source>
        <dbReference type="SAM" id="SignalP"/>
    </source>
</evidence>
<dbReference type="InterPro" id="IPR005181">
    <property type="entry name" value="SASA"/>
</dbReference>
<dbReference type="PANTHER" id="PTHR22901:SF0">
    <property type="entry name" value="SIALATE O-ACETYLESTERASE"/>
    <property type="match status" value="1"/>
</dbReference>
<dbReference type="InterPro" id="IPR036514">
    <property type="entry name" value="SGNH_hydro_sf"/>
</dbReference>
<dbReference type="Proteomes" id="UP000464954">
    <property type="component" value="Chromosome"/>
</dbReference>
<feature type="signal peptide" evidence="2">
    <location>
        <begin position="1"/>
        <end position="20"/>
    </location>
</feature>
<dbReference type="InterPro" id="IPR013783">
    <property type="entry name" value="Ig-like_fold"/>
</dbReference>
<dbReference type="Pfam" id="PF03629">
    <property type="entry name" value="SASA"/>
    <property type="match status" value="1"/>
</dbReference>
<organism evidence="4 5">
    <name type="scientific">Tichowtungia aerotolerans</name>
    <dbReference type="NCBI Taxonomy" id="2697043"/>
    <lineage>
        <taxon>Bacteria</taxon>
        <taxon>Pseudomonadati</taxon>
        <taxon>Kiritimatiellota</taxon>
        <taxon>Tichowtungiia</taxon>
        <taxon>Tichowtungiales</taxon>
        <taxon>Tichowtungiaceae</taxon>
        <taxon>Tichowtungia</taxon>
    </lineage>
</organism>
<sequence length="508" mass="55473">MISLLVLALAGMSGAELSFAPVFNEGAVLQCDMPVNVWGTADPGATVTVSFAGQTQSAVADSSRHWNIVLGPMSASSEPRKLAVVSSIDDQKSSIDNVVVGEVWLATGQSNMVMPLRNSTGGDERLKMTIPEIRFMKVPQQTGIPPKPMNAEQLAWDTFRPGPNGKVAAVAFFFAEYLQKNIGGTVGILQCSYGGTPCQAWTPLWALDEKPELKYYADIFRKGCESGKSTDESQAEIRNCYAQNQKWNEWHKNQQGPRPEPPHRPSADNLCFQQAPVVLYENMTKAIIPYTARGVIWYQGEGNAGNPEEYKVLFPTMIEAWRSAWNRPDLPFYFVQLAACDHPVCDWPGLRAAQTFTRDTVSNTGMALAIDKGEEKDIHPRAKQPVGERLARLALANVYGQDVVSRGPAVQTVEKNGTNVQVVFQYSEKGLQTSDGQSDVPGFEVAGADGDYQPATARIVSKDTVELGCAGAGEQESVRYAWHNWIEPPVTLQNSAGLPAEPFSAKLD</sequence>
<dbReference type="KEGG" id="taer:GT409_10935"/>
<gene>
    <name evidence="4" type="ORF">GT409_10935</name>
</gene>
<keyword evidence="2" id="KW-0732">Signal</keyword>
<evidence type="ECO:0000256" key="1">
    <source>
        <dbReference type="ARBA" id="ARBA00022801"/>
    </source>
</evidence>
<dbReference type="GO" id="GO:0001681">
    <property type="term" value="F:sialate O-acetylesterase activity"/>
    <property type="evidence" value="ECO:0007669"/>
    <property type="project" value="InterPro"/>
</dbReference>
<dbReference type="RefSeq" id="WP_160629125.1">
    <property type="nucleotide sequence ID" value="NZ_CP047593.1"/>
</dbReference>
<evidence type="ECO:0000313" key="5">
    <source>
        <dbReference type="Proteomes" id="UP000464954"/>
    </source>
</evidence>
<reference evidence="4 5" key="1">
    <citation type="submission" date="2020-01" db="EMBL/GenBank/DDBJ databases">
        <title>Ponticoccus aerotolerans gen. nov., sp. nov., an anaerobic bacterium and proposal of Ponticoccusceae fam. nov., Ponticoccusles ord. nov. and Ponticoccuse classis nov. in the phylum Kiritimatiellaeota.</title>
        <authorList>
            <person name="Zhou L.Y."/>
            <person name="Du Z.J."/>
        </authorList>
    </citation>
    <scope>NUCLEOTIDE SEQUENCE [LARGE SCALE GENOMIC DNA]</scope>
    <source>
        <strain evidence="4 5">S-5007</strain>
    </source>
</reference>
<dbReference type="PANTHER" id="PTHR22901">
    <property type="entry name" value="SIALATE O-ACETYLESTERASE"/>
    <property type="match status" value="1"/>
</dbReference>
<dbReference type="GO" id="GO:0005975">
    <property type="term" value="P:carbohydrate metabolic process"/>
    <property type="evidence" value="ECO:0007669"/>
    <property type="project" value="TreeGrafter"/>
</dbReference>
<evidence type="ECO:0000313" key="4">
    <source>
        <dbReference type="EMBL" id="QHI69944.1"/>
    </source>
</evidence>
<evidence type="ECO:0000259" key="3">
    <source>
        <dbReference type="Pfam" id="PF03629"/>
    </source>
</evidence>
<dbReference type="AlphaFoldDB" id="A0A6P1MBM5"/>
<dbReference type="InterPro" id="IPR039329">
    <property type="entry name" value="SIAE"/>
</dbReference>
<dbReference type="Gene3D" id="3.40.50.1110">
    <property type="entry name" value="SGNH hydrolase"/>
    <property type="match status" value="1"/>
</dbReference>
<dbReference type="Gene3D" id="2.60.40.10">
    <property type="entry name" value="Immunoglobulins"/>
    <property type="match status" value="1"/>
</dbReference>
<name>A0A6P1MBM5_9BACT</name>
<proteinExistence type="predicted"/>
<dbReference type="EMBL" id="CP047593">
    <property type="protein sequence ID" value="QHI69944.1"/>
    <property type="molecule type" value="Genomic_DNA"/>
</dbReference>
<accession>A0A6P1MBM5</accession>
<dbReference type="SUPFAM" id="SSF52266">
    <property type="entry name" value="SGNH hydrolase"/>
    <property type="match status" value="1"/>
</dbReference>
<keyword evidence="1" id="KW-0378">Hydrolase</keyword>
<keyword evidence="5" id="KW-1185">Reference proteome</keyword>
<protein>
    <recommendedName>
        <fullName evidence="3">Sialate O-acetylesterase domain-containing protein</fullName>
    </recommendedName>
</protein>
<feature type="domain" description="Sialate O-acetylesterase" evidence="3">
    <location>
        <begin position="280"/>
        <end position="394"/>
    </location>
</feature>